<dbReference type="AlphaFoldDB" id="A0AA35RK12"/>
<evidence type="ECO:0000259" key="1">
    <source>
        <dbReference type="PROSITE" id="PS51819"/>
    </source>
</evidence>
<dbReference type="Pfam" id="PF13669">
    <property type="entry name" value="Glyoxalase_4"/>
    <property type="match status" value="1"/>
</dbReference>
<evidence type="ECO:0000313" key="3">
    <source>
        <dbReference type="Proteomes" id="UP001174909"/>
    </source>
</evidence>
<dbReference type="InterPro" id="IPR037523">
    <property type="entry name" value="VOC_core"/>
</dbReference>
<sequence>MLNKVHHVTYVVENVDDMAAYIERNFSLTPIRSDEFTERGFKSILYQIGDTLVDFFQPLRDDTPTARQLRETGPGVMHVAWGVDGIGQLFNDLQANGNDMRGDGPSASPFGYLTASIEPASSHGIYFQLAEGEHS</sequence>
<keyword evidence="3" id="KW-1185">Reference proteome</keyword>
<name>A0AA35RK12_GEOBA</name>
<reference evidence="2" key="1">
    <citation type="submission" date="2023-03" db="EMBL/GenBank/DDBJ databases">
        <authorList>
            <person name="Steffen K."/>
            <person name="Cardenas P."/>
        </authorList>
    </citation>
    <scope>NUCLEOTIDE SEQUENCE</scope>
</reference>
<comment type="caution">
    <text evidence="2">The sequence shown here is derived from an EMBL/GenBank/DDBJ whole genome shotgun (WGS) entry which is preliminary data.</text>
</comment>
<dbReference type="Proteomes" id="UP001174909">
    <property type="component" value="Unassembled WGS sequence"/>
</dbReference>
<dbReference type="InterPro" id="IPR029068">
    <property type="entry name" value="Glyas_Bleomycin-R_OHBP_Dase"/>
</dbReference>
<protein>
    <submittedName>
        <fullName evidence="2">Methylmalonyl-CoA epimerase</fullName>
    </submittedName>
</protein>
<dbReference type="EMBL" id="CASHTH010001226">
    <property type="protein sequence ID" value="CAI8012929.1"/>
    <property type="molecule type" value="Genomic_DNA"/>
</dbReference>
<accession>A0AA35RK12</accession>
<dbReference type="SUPFAM" id="SSF54593">
    <property type="entry name" value="Glyoxalase/Bleomycin resistance protein/Dihydroxybiphenyl dioxygenase"/>
    <property type="match status" value="1"/>
</dbReference>
<evidence type="ECO:0000313" key="2">
    <source>
        <dbReference type="EMBL" id="CAI8012929.1"/>
    </source>
</evidence>
<organism evidence="2 3">
    <name type="scientific">Geodia barretti</name>
    <name type="common">Barrett's horny sponge</name>
    <dbReference type="NCBI Taxonomy" id="519541"/>
    <lineage>
        <taxon>Eukaryota</taxon>
        <taxon>Metazoa</taxon>
        <taxon>Porifera</taxon>
        <taxon>Demospongiae</taxon>
        <taxon>Heteroscleromorpha</taxon>
        <taxon>Tetractinellida</taxon>
        <taxon>Astrophorina</taxon>
        <taxon>Geodiidae</taxon>
        <taxon>Geodia</taxon>
    </lineage>
</organism>
<feature type="domain" description="VOC" evidence="1">
    <location>
        <begin position="4"/>
        <end position="132"/>
    </location>
</feature>
<dbReference type="PROSITE" id="PS51819">
    <property type="entry name" value="VOC"/>
    <property type="match status" value="1"/>
</dbReference>
<dbReference type="Gene3D" id="3.10.180.10">
    <property type="entry name" value="2,3-Dihydroxybiphenyl 1,2-Dioxygenase, domain 1"/>
    <property type="match status" value="1"/>
</dbReference>
<gene>
    <name evidence="2" type="ORF">GBAR_LOCUS8243</name>
</gene>
<proteinExistence type="predicted"/>